<dbReference type="Proteomes" id="UP001550739">
    <property type="component" value="Unassembled WGS sequence"/>
</dbReference>
<evidence type="ECO:0000256" key="6">
    <source>
        <dbReference type="ARBA" id="ARBA00034078"/>
    </source>
</evidence>
<dbReference type="Gene3D" id="3.10.20.30">
    <property type="match status" value="1"/>
</dbReference>
<dbReference type="EMBL" id="JBEZVE010000049">
    <property type="protein sequence ID" value="MEU3787684.1"/>
    <property type="molecule type" value="Genomic_DNA"/>
</dbReference>
<accession>A0ABV2ZYN5</accession>
<dbReference type="RefSeq" id="WP_334581783.1">
    <property type="nucleotide sequence ID" value="NZ_JBEZVE010000049.1"/>
</dbReference>
<comment type="similarity">
    <text evidence="1">Belongs to the adrenodoxin/putidaredoxin family.</text>
</comment>
<dbReference type="PROSITE" id="PS51085">
    <property type="entry name" value="2FE2S_FER_2"/>
    <property type="match status" value="1"/>
</dbReference>
<dbReference type="SUPFAM" id="SSF54292">
    <property type="entry name" value="2Fe-2S ferredoxin-like"/>
    <property type="match status" value="1"/>
</dbReference>
<dbReference type="PANTHER" id="PTHR23426:SF65">
    <property type="entry name" value="FERREDOXIN-2, MITOCHONDRIAL"/>
    <property type="match status" value="1"/>
</dbReference>
<keyword evidence="9" id="KW-1185">Reference proteome</keyword>
<evidence type="ECO:0000313" key="9">
    <source>
        <dbReference type="Proteomes" id="UP001550739"/>
    </source>
</evidence>
<dbReference type="InterPro" id="IPR012675">
    <property type="entry name" value="Beta-grasp_dom_sf"/>
</dbReference>
<dbReference type="Pfam" id="PF00111">
    <property type="entry name" value="Fer2"/>
    <property type="match status" value="1"/>
</dbReference>
<feature type="domain" description="2Fe-2S ferredoxin-type" evidence="7">
    <location>
        <begin position="2"/>
        <end position="107"/>
    </location>
</feature>
<name>A0ABV2ZYN5_9ACTN</name>
<evidence type="ECO:0000256" key="3">
    <source>
        <dbReference type="ARBA" id="ARBA00022723"/>
    </source>
</evidence>
<keyword evidence="4" id="KW-0408">Iron</keyword>
<sequence>MPKIIFHHAGGGTDIVEVDAGVSLMRAAVENGVAGIVGECGGQAMCATCHVLVRDSYLSELPPIGDDEEEMLECTATPRDGLRSRLGCQLTLGADLQEVEVDVPESQV</sequence>
<comment type="cofactor">
    <cofactor evidence="6">
        <name>[2Fe-2S] cluster</name>
        <dbReference type="ChEBI" id="CHEBI:190135"/>
    </cofactor>
</comment>
<dbReference type="PROSITE" id="PS00814">
    <property type="entry name" value="ADX"/>
    <property type="match status" value="1"/>
</dbReference>
<dbReference type="InterPro" id="IPR001041">
    <property type="entry name" value="2Fe-2S_ferredoxin-type"/>
</dbReference>
<proteinExistence type="inferred from homology"/>
<dbReference type="InterPro" id="IPR018298">
    <property type="entry name" value="Adrenodoxin_Fe-S_BS"/>
</dbReference>
<gene>
    <name evidence="8" type="ORF">AB0E89_45485</name>
</gene>
<keyword evidence="2" id="KW-0001">2Fe-2S</keyword>
<keyword evidence="5" id="KW-0411">Iron-sulfur</keyword>
<reference evidence="8 9" key="1">
    <citation type="submission" date="2024-06" db="EMBL/GenBank/DDBJ databases">
        <title>The Natural Products Discovery Center: Release of the First 8490 Sequenced Strains for Exploring Actinobacteria Biosynthetic Diversity.</title>
        <authorList>
            <person name="Kalkreuter E."/>
            <person name="Kautsar S.A."/>
            <person name="Yang D."/>
            <person name="Bader C.D."/>
            <person name="Teijaro C.N."/>
            <person name="Fluegel L."/>
            <person name="Davis C.M."/>
            <person name="Simpson J.R."/>
            <person name="Lauterbach L."/>
            <person name="Steele A.D."/>
            <person name="Gui C."/>
            <person name="Meng S."/>
            <person name="Li G."/>
            <person name="Viehrig K."/>
            <person name="Ye F."/>
            <person name="Su P."/>
            <person name="Kiefer A.F."/>
            <person name="Nichols A."/>
            <person name="Cepeda A.J."/>
            <person name="Yan W."/>
            <person name="Fan B."/>
            <person name="Jiang Y."/>
            <person name="Adhikari A."/>
            <person name="Zheng C.-J."/>
            <person name="Schuster L."/>
            <person name="Cowan T.M."/>
            <person name="Smanski M.J."/>
            <person name="Chevrette M.G."/>
            <person name="De Carvalho L.P.S."/>
            <person name="Shen B."/>
        </authorList>
    </citation>
    <scope>NUCLEOTIDE SEQUENCE [LARGE SCALE GENOMIC DNA]</scope>
    <source>
        <strain evidence="8 9">NPDC033843</strain>
    </source>
</reference>
<evidence type="ECO:0000256" key="2">
    <source>
        <dbReference type="ARBA" id="ARBA00022714"/>
    </source>
</evidence>
<evidence type="ECO:0000256" key="4">
    <source>
        <dbReference type="ARBA" id="ARBA00023004"/>
    </source>
</evidence>
<comment type="caution">
    <text evidence="8">The sequence shown here is derived from an EMBL/GenBank/DDBJ whole genome shotgun (WGS) entry which is preliminary data.</text>
</comment>
<evidence type="ECO:0000256" key="5">
    <source>
        <dbReference type="ARBA" id="ARBA00023014"/>
    </source>
</evidence>
<evidence type="ECO:0000259" key="7">
    <source>
        <dbReference type="PROSITE" id="PS51085"/>
    </source>
</evidence>
<dbReference type="CDD" id="cd00207">
    <property type="entry name" value="fer2"/>
    <property type="match status" value="1"/>
</dbReference>
<dbReference type="InterPro" id="IPR036010">
    <property type="entry name" value="2Fe-2S_ferredoxin-like_sf"/>
</dbReference>
<keyword evidence="3" id="KW-0479">Metal-binding</keyword>
<dbReference type="PANTHER" id="PTHR23426">
    <property type="entry name" value="FERREDOXIN/ADRENODOXIN"/>
    <property type="match status" value="1"/>
</dbReference>
<protein>
    <submittedName>
        <fullName evidence="8">2Fe-2S iron-sulfur cluster-binding protein</fullName>
    </submittedName>
</protein>
<dbReference type="InterPro" id="IPR001055">
    <property type="entry name" value="Adrenodoxin-like"/>
</dbReference>
<evidence type="ECO:0000256" key="1">
    <source>
        <dbReference type="ARBA" id="ARBA00010914"/>
    </source>
</evidence>
<organism evidence="8 9">
    <name type="scientific">Streptomyces sp. 900129855</name>
    <dbReference type="NCBI Taxonomy" id="3155129"/>
    <lineage>
        <taxon>Bacteria</taxon>
        <taxon>Bacillati</taxon>
        <taxon>Actinomycetota</taxon>
        <taxon>Actinomycetes</taxon>
        <taxon>Kitasatosporales</taxon>
        <taxon>Streptomycetaceae</taxon>
        <taxon>Streptomyces</taxon>
    </lineage>
</organism>
<evidence type="ECO:0000313" key="8">
    <source>
        <dbReference type="EMBL" id="MEU3787684.1"/>
    </source>
</evidence>